<organism evidence="1">
    <name type="scientific">Aspergillus niger</name>
    <dbReference type="NCBI Taxonomy" id="5061"/>
    <lineage>
        <taxon>Eukaryota</taxon>
        <taxon>Fungi</taxon>
        <taxon>Dikarya</taxon>
        <taxon>Ascomycota</taxon>
        <taxon>Pezizomycotina</taxon>
        <taxon>Eurotiomycetes</taxon>
        <taxon>Eurotiomycetidae</taxon>
        <taxon>Eurotiales</taxon>
        <taxon>Aspergillaceae</taxon>
        <taxon>Aspergillus</taxon>
        <taxon>Aspergillus subgen. Circumdati</taxon>
    </lineage>
</organism>
<dbReference type="RefSeq" id="XP_059604583.1">
    <property type="nucleotide sequence ID" value="XM_059743777.1"/>
</dbReference>
<dbReference type="GeneID" id="84592786"/>
<evidence type="ECO:0000313" key="1">
    <source>
        <dbReference type="RefSeq" id="XP_059604583.1"/>
    </source>
</evidence>
<dbReference type="KEGG" id="ang:An13g00350"/>
<dbReference type="AlphaFoldDB" id="A0AAJ8BVR5"/>
<protein>
    <submittedName>
        <fullName evidence="1">Uncharacterized protein</fullName>
    </submittedName>
</protein>
<gene>
    <name evidence="1" type="ORF">An13g00350</name>
</gene>
<accession>A0AAJ8BVR5</accession>
<name>A0AAJ8BVR5_ASPNG</name>
<sequence length="69" mass="7451">MIASFMGMSGRFNNLSLSNIHGIKGVAATVRHTTAGYILTTDALPHLWDIPEHEEMSVKHKTQPYGGGG</sequence>
<proteinExistence type="predicted"/>
<reference evidence="1" key="2">
    <citation type="submission" date="2025-08" db="UniProtKB">
        <authorList>
            <consortium name="RefSeq"/>
        </authorList>
    </citation>
    <scope>IDENTIFICATION</scope>
</reference>
<reference evidence="1" key="1">
    <citation type="submission" date="2025-02" db="EMBL/GenBank/DDBJ databases">
        <authorList>
            <consortium name="NCBI Genome Project"/>
        </authorList>
    </citation>
    <scope>NUCLEOTIDE SEQUENCE</scope>
</reference>
<dbReference type="VEuPathDB" id="FungiDB:An13g00350"/>